<protein>
    <submittedName>
        <fullName evidence="7">Phosphatase PAP2 family protein</fullName>
    </submittedName>
</protein>
<keyword evidence="4 5" id="KW-0472">Membrane</keyword>
<evidence type="ECO:0000256" key="3">
    <source>
        <dbReference type="ARBA" id="ARBA00022989"/>
    </source>
</evidence>
<accession>A0ABW2L678</accession>
<dbReference type="Pfam" id="PF14378">
    <property type="entry name" value="PAP2_3"/>
    <property type="match status" value="1"/>
</dbReference>
<organism evidence="7 8">
    <name type="scientific">Haloferula chungangensis</name>
    <dbReference type="NCBI Taxonomy" id="1048331"/>
    <lineage>
        <taxon>Bacteria</taxon>
        <taxon>Pseudomonadati</taxon>
        <taxon>Verrucomicrobiota</taxon>
        <taxon>Verrucomicrobiia</taxon>
        <taxon>Verrucomicrobiales</taxon>
        <taxon>Verrucomicrobiaceae</taxon>
        <taxon>Haloferula</taxon>
    </lineage>
</organism>
<reference evidence="8" key="1">
    <citation type="journal article" date="2019" name="Int. J. Syst. Evol. Microbiol.">
        <title>The Global Catalogue of Microorganisms (GCM) 10K type strain sequencing project: providing services to taxonomists for standard genome sequencing and annotation.</title>
        <authorList>
            <consortium name="The Broad Institute Genomics Platform"/>
            <consortium name="The Broad Institute Genome Sequencing Center for Infectious Disease"/>
            <person name="Wu L."/>
            <person name="Ma J."/>
        </authorList>
    </citation>
    <scope>NUCLEOTIDE SEQUENCE [LARGE SCALE GENOMIC DNA]</scope>
    <source>
        <strain evidence="8">CGMCC 4.1467</strain>
    </source>
</reference>
<evidence type="ECO:0000313" key="7">
    <source>
        <dbReference type="EMBL" id="MFC7337022.1"/>
    </source>
</evidence>
<comment type="subcellular location">
    <subcellularLocation>
        <location evidence="1">Membrane</location>
        <topology evidence="1">Multi-pass membrane protein</topology>
    </subcellularLocation>
</comment>
<sequence length="204" mass="23133">MPRDSSDLFQNIRRRSLTGILTVLWIIVPYGLLQHIAIREILWVKPSAFDLAIPVNFHSLWFYLTFYGLLGWIGLVIDDRSFKRYIRSIWWTALISHIVFFLVPNGVTREAIQADSAPLVYQWLVAADQPRNAFPSLHASLSVLAGLAANASSSLHPTLKIAAWIWIVGILWSTIALRQHYAVDLISGSILATITWWLVSRKQG</sequence>
<feature type="transmembrane region" description="Helical" evidence="5">
    <location>
        <begin position="181"/>
        <end position="199"/>
    </location>
</feature>
<dbReference type="InterPro" id="IPR036938">
    <property type="entry name" value="PAP2/HPO_sf"/>
</dbReference>
<dbReference type="InterPro" id="IPR026841">
    <property type="entry name" value="Aur1/Ipt1"/>
</dbReference>
<comment type="caution">
    <text evidence="7">The sequence shown here is derived from an EMBL/GenBank/DDBJ whole genome shotgun (WGS) entry which is preliminary data.</text>
</comment>
<keyword evidence="8" id="KW-1185">Reference proteome</keyword>
<keyword evidence="2 5" id="KW-0812">Transmembrane</keyword>
<dbReference type="RefSeq" id="WP_379710939.1">
    <property type="nucleotide sequence ID" value="NZ_JBHTBS010000003.1"/>
</dbReference>
<dbReference type="PANTHER" id="PTHR31310">
    <property type="match status" value="1"/>
</dbReference>
<gene>
    <name evidence="7" type="ORF">ACFQY0_07530</name>
</gene>
<dbReference type="SUPFAM" id="SSF48317">
    <property type="entry name" value="Acid phosphatase/Vanadium-dependent haloperoxidase"/>
    <property type="match status" value="1"/>
</dbReference>
<dbReference type="EMBL" id="JBHTBS010000003">
    <property type="protein sequence ID" value="MFC7337022.1"/>
    <property type="molecule type" value="Genomic_DNA"/>
</dbReference>
<dbReference type="PANTHER" id="PTHR31310:SF7">
    <property type="entry name" value="PA-PHOSPHATASE RELATED-FAMILY PROTEIN DDB_G0268928"/>
    <property type="match status" value="1"/>
</dbReference>
<evidence type="ECO:0000256" key="1">
    <source>
        <dbReference type="ARBA" id="ARBA00004141"/>
    </source>
</evidence>
<evidence type="ECO:0000313" key="8">
    <source>
        <dbReference type="Proteomes" id="UP001596472"/>
    </source>
</evidence>
<evidence type="ECO:0000256" key="4">
    <source>
        <dbReference type="ARBA" id="ARBA00023136"/>
    </source>
</evidence>
<dbReference type="Gene3D" id="1.20.144.10">
    <property type="entry name" value="Phosphatidic acid phosphatase type 2/haloperoxidase"/>
    <property type="match status" value="1"/>
</dbReference>
<evidence type="ECO:0000256" key="2">
    <source>
        <dbReference type="ARBA" id="ARBA00022692"/>
    </source>
</evidence>
<evidence type="ECO:0000259" key="6">
    <source>
        <dbReference type="Pfam" id="PF14378"/>
    </source>
</evidence>
<evidence type="ECO:0000256" key="5">
    <source>
        <dbReference type="SAM" id="Phobius"/>
    </source>
</evidence>
<dbReference type="InterPro" id="IPR052185">
    <property type="entry name" value="IPC_Synthase-Related"/>
</dbReference>
<name>A0ABW2L678_9BACT</name>
<feature type="transmembrane region" description="Helical" evidence="5">
    <location>
        <begin position="20"/>
        <end position="38"/>
    </location>
</feature>
<dbReference type="Proteomes" id="UP001596472">
    <property type="component" value="Unassembled WGS sequence"/>
</dbReference>
<feature type="domain" description="Inositolphosphotransferase Aur1/Ipt1" evidence="6">
    <location>
        <begin position="61"/>
        <end position="198"/>
    </location>
</feature>
<keyword evidence="3 5" id="KW-1133">Transmembrane helix</keyword>
<feature type="transmembrane region" description="Helical" evidence="5">
    <location>
        <begin position="158"/>
        <end position="175"/>
    </location>
</feature>
<feature type="transmembrane region" description="Helical" evidence="5">
    <location>
        <begin position="58"/>
        <end position="77"/>
    </location>
</feature>
<feature type="transmembrane region" description="Helical" evidence="5">
    <location>
        <begin position="89"/>
        <end position="107"/>
    </location>
</feature>
<proteinExistence type="predicted"/>